<evidence type="ECO:0000313" key="4">
    <source>
        <dbReference type="Proteomes" id="UP000295151"/>
    </source>
</evidence>
<gene>
    <name evidence="3" type="ORF">EV138_1240</name>
</gene>
<proteinExistence type="predicted"/>
<dbReference type="Proteomes" id="UP000295151">
    <property type="component" value="Unassembled WGS sequence"/>
</dbReference>
<sequence>MSEDVCTACGERNPAGSAFCLYCGVYLGWDQATAEERPPVRQSASEQSAVATQRSGQAGPAATLSTEAPSADPSPGQAAPVRTSQYEDVSGRPKPGEVACPQCGVPNAVTLRFCSKCGKVLRPTAFTNQKPSAVASQTWWQRLWDPKDRKARREYRRSLPPLYRWRRVITAVVGIAAVLVVFSVVGKNPVSWAKDRLYDVRGTLVAVDPVVFAGAPPQSVAPTYAAAALGTAPLDDAWATAWDPTKLAPLDGCPGKSAARGMVTVNFKDPVRVRRLDVRAGLPAANANRQLQFRPSTLLVMYEGRCSELQLKDSSDLQKLKLDTGVPVKQLLLAVGGTYPARPDAPQNLTALTSLTALSRPR</sequence>
<evidence type="ECO:0000256" key="2">
    <source>
        <dbReference type="SAM" id="Phobius"/>
    </source>
</evidence>
<keyword evidence="2" id="KW-0472">Membrane</keyword>
<dbReference type="RefSeq" id="WP_133977442.1">
    <property type="nucleotide sequence ID" value="NZ_SOCE01000001.1"/>
</dbReference>
<dbReference type="OrthoDB" id="3808044at2"/>
<keyword evidence="4" id="KW-1185">Reference proteome</keyword>
<evidence type="ECO:0000313" key="3">
    <source>
        <dbReference type="EMBL" id="TDU87713.1"/>
    </source>
</evidence>
<organism evidence="3 4">
    <name type="scientific">Kribbella voronezhensis</name>
    <dbReference type="NCBI Taxonomy" id="2512212"/>
    <lineage>
        <taxon>Bacteria</taxon>
        <taxon>Bacillati</taxon>
        <taxon>Actinomycetota</taxon>
        <taxon>Actinomycetes</taxon>
        <taxon>Propionibacteriales</taxon>
        <taxon>Kribbellaceae</taxon>
        <taxon>Kribbella</taxon>
    </lineage>
</organism>
<evidence type="ECO:0000256" key="1">
    <source>
        <dbReference type="SAM" id="MobiDB-lite"/>
    </source>
</evidence>
<keyword evidence="2" id="KW-0812">Transmembrane</keyword>
<accession>A0A4V3FJU5</accession>
<feature type="compositionally biased region" description="Polar residues" evidence="1">
    <location>
        <begin position="42"/>
        <end position="56"/>
    </location>
</feature>
<feature type="region of interest" description="Disordered" evidence="1">
    <location>
        <begin position="37"/>
        <end position="93"/>
    </location>
</feature>
<reference evidence="3 4" key="1">
    <citation type="submission" date="2019-03" db="EMBL/GenBank/DDBJ databases">
        <title>Genomic Encyclopedia of Type Strains, Phase III (KMG-III): the genomes of soil and plant-associated and newly described type strains.</title>
        <authorList>
            <person name="Whitman W."/>
        </authorList>
    </citation>
    <scope>NUCLEOTIDE SEQUENCE [LARGE SCALE GENOMIC DNA]</scope>
    <source>
        <strain evidence="3 4">VKM Ac-2575</strain>
    </source>
</reference>
<keyword evidence="2" id="KW-1133">Transmembrane helix</keyword>
<dbReference type="EMBL" id="SOCE01000001">
    <property type="protein sequence ID" value="TDU87713.1"/>
    <property type="molecule type" value="Genomic_DNA"/>
</dbReference>
<comment type="caution">
    <text evidence="3">The sequence shown here is derived from an EMBL/GenBank/DDBJ whole genome shotgun (WGS) entry which is preliminary data.</text>
</comment>
<protein>
    <submittedName>
        <fullName evidence="3">Uncharacterized protein</fullName>
    </submittedName>
</protein>
<dbReference type="AlphaFoldDB" id="A0A4V3FJU5"/>
<name>A0A4V3FJU5_9ACTN</name>
<feature type="transmembrane region" description="Helical" evidence="2">
    <location>
        <begin position="165"/>
        <end position="186"/>
    </location>
</feature>